<reference evidence="2" key="2">
    <citation type="submission" date="2015-01" db="EMBL/GenBank/DDBJ databases">
        <title>Evolutionary Origins and Diversification of the Mycorrhizal Mutualists.</title>
        <authorList>
            <consortium name="DOE Joint Genome Institute"/>
            <consortium name="Mycorrhizal Genomics Consortium"/>
            <person name="Kohler A."/>
            <person name="Kuo A."/>
            <person name="Nagy L.G."/>
            <person name="Floudas D."/>
            <person name="Copeland A."/>
            <person name="Barry K.W."/>
            <person name="Cichocki N."/>
            <person name="Veneault-Fourrey C."/>
            <person name="LaButti K."/>
            <person name="Lindquist E.A."/>
            <person name="Lipzen A."/>
            <person name="Lundell T."/>
            <person name="Morin E."/>
            <person name="Murat C."/>
            <person name="Riley R."/>
            <person name="Ohm R."/>
            <person name="Sun H."/>
            <person name="Tunlid A."/>
            <person name="Henrissat B."/>
            <person name="Grigoriev I.V."/>
            <person name="Hibbett D.S."/>
            <person name="Martin F."/>
        </authorList>
    </citation>
    <scope>NUCLEOTIDE SEQUENCE [LARGE SCALE GENOMIC DNA]</scope>
    <source>
        <strain evidence="2">441</strain>
    </source>
</reference>
<evidence type="ECO:0000313" key="1">
    <source>
        <dbReference type="EMBL" id="KIK27042.1"/>
    </source>
</evidence>
<reference evidence="1 2" key="1">
    <citation type="submission" date="2014-04" db="EMBL/GenBank/DDBJ databases">
        <authorList>
            <consortium name="DOE Joint Genome Institute"/>
            <person name="Kuo A."/>
            <person name="Kohler A."/>
            <person name="Costa M.D."/>
            <person name="Nagy L.G."/>
            <person name="Floudas D."/>
            <person name="Copeland A."/>
            <person name="Barry K.W."/>
            <person name="Cichocki N."/>
            <person name="Veneault-Fourrey C."/>
            <person name="LaButti K."/>
            <person name="Lindquist E.A."/>
            <person name="Lipzen A."/>
            <person name="Lundell T."/>
            <person name="Morin E."/>
            <person name="Murat C."/>
            <person name="Sun H."/>
            <person name="Tunlid A."/>
            <person name="Henrissat B."/>
            <person name="Grigoriev I.V."/>
            <person name="Hibbett D.S."/>
            <person name="Martin F."/>
            <person name="Nordberg H.P."/>
            <person name="Cantor M.N."/>
            <person name="Hua S.X."/>
        </authorList>
    </citation>
    <scope>NUCLEOTIDE SEQUENCE [LARGE SCALE GENOMIC DNA]</scope>
    <source>
        <strain evidence="1 2">441</strain>
    </source>
</reference>
<proteinExistence type="predicted"/>
<name>A0A0C9ZXX3_9AGAM</name>
<dbReference type="EMBL" id="KN833698">
    <property type="protein sequence ID" value="KIK27042.1"/>
    <property type="molecule type" value="Genomic_DNA"/>
</dbReference>
<sequence>MPECVLYTASTSGPQAPLCRFLKSGNLTRPSSRLETRTPANTNRRRVIRSAPIGMPPNQ</sequence>
<keyword evidence="2" id="KW-1185">Reference proteome</keyword>
<evidence type="ECO:0000313" key="2">
    <source>
        <dbReference type="Proteomes" id="UP000054018"/>
    </source>
</evidence>
<accession>A0A0C9ZXX3</accession>
<gene>
    <name evidence="1" type="ORF">PISMIDRAFT_675338</name>
</gene>
<protein>
    <submittedName>
        <fullName evidence="1">Uncharacterized protein</fullName>
    </submittedName>
</protein>
<dbReference type="HOGENOM" id="CLU_2961709_0_0_1"/>
<dbReference type="Proteomes" id="UP000054018">
    <property type="component" value="Unassembled WGS sequence"/>
</dbReference>
<dbReference type="AlphaFoldDB" id="A0A0C9ZXX3"/>
<organism evidence="1 2">
    <name type="scientific">Pisolithus microcarpus 441</name>
    <dbReference type="NCBI Taxonomy" id="765257"/>
    <lineage>
        <taxon>Eukaryota</taxon>
        <taxon>Fungi</taxon>
        <taxon>Dikarya</taxon>
        <taxon>Basidiomycota</taxon>
        <taxon>Agaricomycotina</taxon>
        <taxon>Agaricomycetes</taxon>
        <taxon>Agaricomycetidae</taxon>
        <taxon>Boletales</taxon>
        <taxon>Sclerodermatineae</taxon>
        <taxon>Pisolithaceae</taxon>
        <taxon>Pisolithus</taxon>
    </lineage>
</organism>